<keyword evidence="1" id="KW-0812">Transmembrane</keyword>
<organism evidence="2 3">
    <name type="scientific">Allonocardiopsis opalescens</name>
    <dbReference type="NCBI Taxonomy" id="1144618"/>
    <lineage>
        <taxon>Bacteria</taxon>
        <taxon>Bacillati</taxon>
        <taxon>Actinomycetota</taxon>
        <taxon>Actinomycetes</taxon>
        <taxon>Streptosporangiales</taxon>
        <taxon>Allonocardiopsis</taxon>
    </lineage>
</organism>
<dbReference type="Proteomes" id="UP000237846">
    <property type="component" value="Unassembled WGS sequence"/>
</dbReference>
<keyword evidence="3" id="KW-1185">Reference proteome</keyword>
<dbReference type="RefSeq" id="WP_170140960.1">
    <property type="nucleotide sequence ID" value="NZ_PVZC01000003.1"/>
</dbReference>
<reference evidence="2 3" key="1">
    <citation type="submission" date="2018-03" db="EMBL/GenBank/DDBJ databases">
        <title>Genomic Encyclopedia of Archaeal and Bacterial Type Strains, Phase II (KMG-II): from individual species to whole genera.</title>
        <authorList>
            <person name="Goeker M."/>
        </authorList>
    </citation>
    <scope>NUCLEOTIDE SEQUENCE [LARGE SCALE GENOMIC DNA]</scope>
    <source>
        <strain evidence="2 3">DSM 45601</strain>
    </source>
</reference>
<dbReference type="EMBL" id="PVZC01000003">
    <property type="protein sequence ID" value="PRX99811.1"/>
    <property type="molecule type" value="Genomic_DNA"/>
</dbReference>
<dbReference type="AlphaFoldDB" id="A0A2T0Q7N9"/>
<protein>
    <submittedName>
        <fullName evidence="2">Uncharacterized protein</fullName>
    </submittedName>
</protein>
<evidence type="ECO:0000313" key="2">
    <source>
        <dbReference type="EMBL" id="PRX99811.1"/>
    </source>
</evidence>
<evidence type="ECO:0000313" key="3">
    <source>
        <dbReference type="Proteomes" id="UP000237846"/>
    </source>
</evidence>
<feature type="transmembrane region" description="Helical" evidence="1">
    <location>
        <begin position="16"/>
        <end position="36"/>
    </location>
</feature>
<name>A0A2T0Q7N9_9ACTN</name>
<evidence type="ECO:0000256" key="1">
    <source>
        <dbReference type="SAM" id="Phobius"/>
    </source>
</evidence>
<proteinExistence type="predicted"/>
<keyword evidence="1" id="KW-0472">Membrane</keyword>
<sequence length="55" mass="6044">MSVGTVVSGFALLADAPWWVAVAAGITAVVLVVWPWQSAHRHDLLGRWFSGKRRN</sequence>
<gene>
    <name evidence="2" type="ORF">CLV72_103418</name>
</gene>
<accession>A0A2T0Q7N9</accession>
<comment type="caution">
    <text evidence="2">The sequence shown here is derived from an EMBL/GenBank/DDBJ whole genome shotgun (WGS) entry which is preliminary data.</text>
</comment>
<keyword evidence="1" id="KW-1133">Transmembrane helix</keyword>